<dbReference type="InterPro" id="IPR056284">
    <property type="entry name" value="AIR9-like_A9"/>
</dbReference>
<dbReference type="Pfam" id="PF23197">
    <property type="entry name" value="IG_AIR9"/>
    <property type="match status" value="1"/>
</dbReference>
<dbReference type="PANTHER" id="PTHR31149">
    <property type="entry name" value="EXPRESSED PROTEIN"/>
    <property type="match status" value="1"/>
</dbReference>
<keyword evidence="3" id="KW-1185">Reference proteome</keyword>
<dbReference type="EMBL" id="JAKUCV010002357">
    <property type="protein sequence ID" value="KAJ4842926.1"/>
    <property type="molecule type" value="Genomic_DNA"/>
</dbReference>
<name>A0A9Q0JHM5_9ROSI</name>
<evidence type="ECO:0000259" key="1">
    <source>
        <dbReference type="Pfam" id="PF23197"/>
    </source>
</evidence>
<sequence length="110" mass="12068">MCHAKSVVEDDPLPAIVGLQIIGTAKPGKEVCATGYCTNGTTSCKFAWLRGSDVSSMDYVEGADKASYEITEDDINMYLAVEVKPIDSRARQGQAERIFANDRRKINHQV</sequence>
<feature type="domain" description="AIR9-like A9" evidence="1">
    <location>
        <begin position="19"/>
        <end position="96"/>
    </location>
</feature>
<dbReference type="GO" id="GO:0005886">
    <property type="term" value="C:plasma membrane"/>
    <property type="evidence" value="ECO:0007669"/>
    <property type="project" value="TreeGrafter"/>
</dbReference>
<dbReference type="Gene3D" id="2.60.40.2700">
    <property type="match status" value="1"/>
</dbReference>
<gene>
    <name evidence="2" type="ORF">Tsubulata_026099</name>
</gene>
<protein>
    <recommendedName>
        <fullName evidence="1">AIR9-like A9 domain-containing protein</fullName>
    </recommendedName>
</protein>
<evidence type="ECO:0000313" key="2">
    <source>
        <dbReference type="EMBL" id="KAJ4842926.1"/>
    </source>
</evidence>
<dbReference type="Proteomes" id="UP001141552">
    <property type="component" value="Unassembled WGS sequence"/>
</dbReference>
<dbReference type="AlphaFoldDB" id="A0A9Q0JHM5"/>
<comment type="caution">
    <text evidence="2">The sequence shown here is derived from an EMBL/GenBank/DDBJ whole genome shotgun (WGS) entry which is preliminary data.</text>
</comment>
<reference evidence="2" key="2">
    <citation type="journal article" date="2023" name="Plants (Basel)">
        <title>Annotation of the Turnera subulata (Passifloraceae) Draft Genome Reveals the S-Locus Evolved after the Divergence of Turneroideae from Passifloroideae in a Stepwise Manner.</title>
        <authorList>
            <person name="Henning P.M."/>
            <person name="Roalson E.H."/>
            <person name="Mir W."/>
            <person name="McCubbin A.G."/>
            <person name="Shore J.S."/>
        </authorList>
    </citation>
    <scope>NUCLEOTIDE SEQUENCE</scope>
    <source>
        <strain evidence="2">F60SS</strain>
    </source>
</reference>
<evidence type="ECO:0000313" key="3">
    <source>
        <dbReference type="Proteomes" id="UP001141552"/>
    </source>
</evidence>
<dbReference type="OrthoDB" id="1937889at2759"/>
<accession>A0A9Q0JHM5</accession>
<organism evidence="2 3">
    <name type="scientific">Turnera subulata</name>
    <dbReference type="NCBI Taxonomy" id="218843"/>
    <lineage>
        <taxon>Eukaryota</taxon>
        <taxon>Viridiplantae</taxon>
        <taxon>Streptophyta</taxon>
        <taxon>Embryophyta</taxon>
        <taxon>Tracheophyta</taxon>
        <taxon>Spermatophyta</taxon>
        <taxon>Magnoliopsida</taxon>
        <taxon>eudicotyledons</taxon>
        <taxon>Gunneridae</taxon>
        <taxon>Pentapetalae</taxon>
        <taxon>rosids</taxon>
        <taxon>fabids</taxon>
        <taxon>Malpighiales</taxon>
        <taxon>Passifloraceae</taxon>
        <taxon>Turnera</taxon>
    </lineage>
</organism>
<proteinExistence type="predicted"/>
<reference evidence="2" key="1">
    <citation type="submission" date="2022-02" db="EMBL/GenBank/DDBJ databases">
        <authorList>
            <person name="Henning P.M."/>
            <person name="McCubbin A.G."/>
            <person name="Shore J.S."/>
        </authorList>
    </citation>
    <scope>NUCLEOTIDE SEQUENCE</scope>
    <source>
        <strain evidence="2">F60SS</strain>
        <tissue evidence="2">Leaves</tissue>
    </source>
</reference>
<dbReference type="PANTHER" id="PTHR31149:SF10">
    <property type="entry name" value="OS05G0100900 PROTEIN"/>
    <property type="match status" value="1"/>
</dbReference>